<gene>
    <name evidence="2" type="ORF">CORC01_00610</name>
</gene>
<sequence>MSSNVADSESQPGGGPSEVDYSNTRDLDLANILYVQNIPVVPDTKKNELDACIKSINSWLAWELTRVEKQVENKIKSGELPGDESIASKSKRTAYRSKVVSATRELSPWLPMVSTITKTSTTTAGEDKISLWVLHSILGASGISDSPQALNVVKAMGAGFHALEQTVQPHVFYVIEYGHDTVSDIIVASIKSFIFKVQLTETSAPAPTPAGKGLLSRGKSAVTPQGKLYAAAIEYINTSVNFDFNQWNQAAPQDEASYAVGKQLVPQKQLRLLKDI</sequence>
<reference evidence="2 3" key="1">
    <citation type="submission" date="2016-09" db="EMBL/GenBank/DDBJ databases">
        <authorList>
            <person name="Capua I."/>
            <person name="De Benedictis P."/>
            <person name="Joannis T."/>
            <person name="Lombin L.H."/>
            <person name="Cattoli G."/>
        </authorList>
    </citation>
    <scope>NUCLEOTIDE SEQUENCE [LARGE SCALE GENOMIC DNA]</scope>
    <source>
        <strain evidence="2 3">IMI 309357</strain>
    </source>
</reference>
<keyword evidence="3" id="KW-1185">Reference proteome</keyword>
<proteinExistence type="predicted"/>
<feature type="region of interest" description="Disordered" evidence="1">
    <location>
        <begin position="1"/>
        <end position="22"/>
    </location>
</feature>
<evidence type="ECO:0000313" key="2">
    <source>
        <dbReference type="EMBL" id="OHF04271.1"/>
    </source>
</evidence>
<dbReference type="OrthoDB" id="4719947at2759"/>
<dbReference type="EMBL" id="MJBS01000003">
    <property type="protein sequence ID" value="OHF04271.1"/>
    <property type="molecule type" value="Genomic_DNA"/>
</dbReference>
<evidence type="ECO:0000256" key="1">
    <source>
        <dbReference type="SAM" id="MobiDB-lite"/>
    </source>
</evidence>
<name>A0A1G4BSA2_9PEZI</name>
<feature type="compositionally biased region" description="Polar residues" evidence="1">
    <location>
        <begin position="1"/>
        <end position="11"/>
    </location>
</feature>
<dbReference type="AlphaFoldDB" id="A0A1G4BSA2"/>
<protein>
    <submittedName>
        <fullName evidence="2">Uncharacterized protein</fullName>
    </submittedName>
</protein>
<dbReference type="RefSeq" id="XP_022481406.1">
    <property type="nucleotide sequence ID" value="XM_022612267.1"/>
</dbReference>
<accession>A0A1G4BSA2</accession>
<evidence type="ECO:0000313" key="3">
    <source>
        <dbReference type="Proteomes" id="UP000176998"/>
    </source>
</evidence>
<dbReference type="Proteomes" id="UP000176998">
    <property type="component" value="Unassembled WGS sequence"/>
</dbReference>
<dbReference type="GeneID" id="34553777"/>
<comment type="caution">
    <text evidence="2">The sequence shown here is derived from an EMBL/GenBank/DDBJ whole genome shotgun (WGS) entry which is preliminary data.</text>
</comment>
<organism evidence="2 3">
    <name type="scientific">Colletotrichum orchidophilum</name>
    <dbReference type="NCBI Taxonomy" id="1209926"/>
    <lineage>
        <taxon>Eukaryota</taxon>
        <taxon>Fungi</taxon>
        <taxon>Dikarya</taxon>
        <taxon>Ascomycota</taxon>
        <taxon>Pezizomycotina</taxon>
        <taxon>Sordariomycetes</taxon>
        <taxon>Hypocreomycetidae</taxon>
        <taxon>Glomerellales</taxon>
        <taxon>Glomerellaceae</taxon>
        <taxon>Colletotrichum</taxon>
    </lineage>
</organism>